<dbReference type="RefSeq" id="XP_014154747.1">
    <property type="nucleotide sequence ID" value="XM_014299272.1"/>
</dbReference>
<proteinExistence type="predicted"/>
<keyword evidence="3" id="KW-1185">Reference proteome</keyword>
<evidence type="ECO:0000313" key="3">
    <source>
        <dbReference type="Proteomes" id="UP000054560"/>
    </source>
</evidence>
<dbReference type="AlphaFoldDB" id="A0A0L0FVG7"/>
<feature type="region of interest" description="Disordered" evidence="1">
    <location>
        <begin position="84"/>
        <end position="103"/>
    </location>
</feature>
<protein>
    <submittedName>
        <fullName evidence="2">Uncharacterized protein</fullName>
    </submittedName>
</protein>
<sequence>MGTAIPGASKIRDIEHLHTALGSEKTAQNVIASVNPAQQKAQKYMDAQPEQADLPTVGEQNYPFLTPLAFSGDTPMANALVIEEPQARQEDEAAAASGRLKLT</sequence>
<evidence type="ECO:0000256" key="1">
    <source>
        <dbReference type="SAM" id="MobiDB-lite"/>
    </source>
</evidence>
<accession>A0A0L0FVG7</accession>
<reference evidence="2 3" key="1">
    <citation type="submission" date="2011-02" db="EMBL/GenBank/DDBJ databases">
        <title>The Genome Sequence of Sphaeroforma arctica JP610.</title>
        <authorList>
            <consortium name="The Broad Institute Genome Sequencing Platform"/>
            <person name="Russ C."/>
            <person name="Cuomo C."/>
            <person name="Young S.K."/>
            <person name="Zeng Q."/>
            <person name="Gargeya S."/>
            <person name="Alvarado L."/>
            <person name="Berlin A."/>
            <person name="Chapman S.B."/>
            <person name="Chen Z."/>
            <person name="Freedman E."/>
            <person name="Gellesch M."/>
            <person name="Goldberg J."/>
            <person name="Griggs A."/>
            <person name="Gujja S."/>
            <person name="Heilman E."/>
            <person name="Heiman D."/>
            <person name="Howarth C."/>
            <person name="Mehta T."/>
            <person name="Neiman D."/>
            <person name="Pearson M."/>
            <person name="Roberts A."/>
            <person name="Saif S."/>
            <person name="Shea T."/>
            <person name="Shenoy N."/>
            <person name="Sisk P."/>
            <person name="Stolte C."/>
            <person name="Sykes S."/>
            <person name="White J."/>
            <person name="Yandava C."/>
            <person name="Burger G."/>
            <person name="Gray M.W."/>
            <person name="Holland P.W.H."/>
            <person name="King N."/>
            <person name="Lang F.B.F."/>
            <person name="Roger A.J."/>
            <person name="Ruiz-Trillo I."/>
            <person name="Haas B."/>
            <person name="Nusbaum C."/>
            <person name="Birren B."/>
        </authorList>
    </citation>
    <scope>NUCLEOTIDE SEQUENCE [LARGE SCALE GENOMIC DNA]</scope>
    <source>
        <strain evidence="2 3">JP610</strain>
    </source>
</reference>
<dbReference type="GeneID" id="25907310"/>
<dbReference type="Proteomes" id="UP000054560">
    <property type="component" value="Unassembled WGS sequence"/>
</dbReference>
<organism evidence="2 3">
    <name type="scientific">Sphaeroforma arctica JP610</name>
    <dbReference type="NCBI Taxonomy" id="667725"/>
    <lineage>
        <taxon>Eukaryota</taxon>
        <taxon>Ichthyosporea</taxon>
        <taxon>Ichthyophonida</taxon>
        <taxon>Sphaeroforma</taxon>
    </lineage>
</organism>
<dbReference type="EMBL" id="KQ242100">
    <property type="protein sequence ID" value="KNC80845.1"/>
    <property type="molecule type" value="Genomic_DNA"/>
</dbReference>
<evidence type="ECO:0000313" key="2">
    <source>
        <dbReference type="EMBL" id="KNC80845.1"/>
    </source>
</evidence>
<name>A0A0L0FVG7_9EUKA</name>
<gene>
    <name evidence="2" type="ORF">SARC_06806</name>
</gene>